<feature type="region of interest" description="Disordered" evidence="15">
    <location>
        <begin position="344"/>
        <end position="379"/>
    </location>
</feature>
<dbReference type="AlphaFoldDB" id="A0A426XJL7"/>
<comment type="catalytic activity">
    <reaction evidence="1">
        <text>S-ubiquitinyl-[E2 ubiquitin-conjugating enzyme]-L-cysteine + [acceptor protein]-L-lysine = [E2 ubiquitin-conjugating enzyme]-L-cysteine + N(6)-ubiquitinyl-[acceptor protein]-L-lysine.</text>
        <dbReference type="EC" id="2.3.2.27"/>
    </reaction>
</comment>
<comment type="caution">
    <text evidence="18">The sequence shown here is derived from an EMBL/GenBank/DDBJ whole genome shotgun (WGS) entry which is preliminary data.</text>
</comment>
<evidence type="ECO:0000256" key="10">
    <source>
        <dbReference type="ARBA" id="ARBA00022833"/>
    </source>
</evidence>
<comment type="similarity">
    <text evidence="13">Belongs to the RING-type zinc finger family. ATL subfamily.</text>
</comment>
<feature type="transmembrane region" description="Helical" evidence="16">
    <location>
        <begin position="92"/>
        <end position="114"/>
    </location>
</feature>
<proteinExistence type="inferred from homology"/>
<reference evidence="18 19" key="1">
    <citation type="journal article" date="2014" name="Agronomy (Basel)">
        <title>A Draft Genome Sequence for Ensete ventricosum, the Drought-Tolerant Tree Against Hunger.</title>
        <authorList>
            <person name="Harrison J."/>
            <person name="Moore K.A."/>
            <person name="Paszkiewicz K."/>
            <person name="Jones T."/>
            <person name="Grant M."/>
            <person name="Ambacheew D."/>
            <person name="Muzemil S."/>
            <person name="Studholme D.J."/>
        </authorList>
    </citation>
    <scope>NUCLEOTIDE SEQUENCE [LARGE SCALE GENOMIC DNA]</scope>
</reference>
<feature type="region of interest" description="Disordered" evidence="15">
    <location>
        <begin position="261"/>
        <end position="296"/>
    </location>
</feature>
<evidence type="ECO:0000256" key="5">
    <source>
        <dbReference type="ARBA" id="ARBA00022679"/>
    </source>
</evidence>
<evidence type="ECO:0000256" key="1">
    <source>
        <dbReference type="ARBA" id="ARBA00000900"/>
    </source>
</evidence>
<evidence type="ECO:0000256" key="16">
    <source>
        <dbReference type="SAM" id="Phobius"/>
    </source>
</evidence>
<evidence type="ECO:0000256" key="3">
    <source>
        <dbReference type="ARBA" id="ARBA00004906"/>
    </source>
</evidence>
<feature type="compositionally biased region" description="Low complexity" evidence="15">
    <location>
        <begin position="279"/>
        <end position="288"/>
    </location>
</feature>
<evidence type="ECO:0000313" key="19">
    <source>
        <dbReference type="Proteomes" id="UP000287651"/>
    </source>
</evidence>
<keyword evidence="8 14" id="KW-0863">Zinc-finger</keyword>
<evidence type="ECO:0000259" key="17">
    <source>
        <dbReference type="PROSITE" id="PS50089"/>
    </source>
</evidence>
<dbReference type="SUPFAM" id="SSF57850">
    <property type="entry name" value="RING/U-box"/>
    <property type="match status" value="1"/>
</dbReference>
<dbReference type="FunFam" id="3.30.40.10:FF:000475">
    <property type="entry name" value="RING-H2 finger protein ATL3"/>
    <property type="match status" value="1"/>
</dbReference>
<dbReference type="EC" id="2.3.2.27" evidence="4"/>
<keyword evidence="12 16" id="KW-0472">Membrane</keyword>
<comment type="pathway">
    <text evidence="3">Protein modification; protein ubiquitination.</text>
</comment>
<evidence type="ECO:0000256" key="2">
    <source>
        <dbReference type="ARBA" id="ARBA00004167"/>
    </source>
</evidence>
<keyword evidence="11 16" id="KW-1133">Transmembrane helix</keyword>
<evidence type="ECO:0000256" key="8">
    <source>
        <dbReference type="ARBA" id="ARBA00022771"/>
    </source>
</evidence>
<keyword evidence="10" id="KW-0862">Zinc</keyword>
<gene>
    <name evidence="18" type="ORF">B296_00059000</name>
</gene>
<evidence type="ECO:0000256" key="7">
    <source>
        <dbReference type="ARBA" id="ARBA00022723"/>
    </source>
</evidence>
<evidence type="ECO:0000256" key="6">
    <source>
        <dbReference type="ARBA" id="ARBA00022692"/>
    </source>
</evidence>
<evidence type="ECO:0000256" key="4">
    <source>
        <dbReference type="ARBA" id="ARBA00012483"/>
    </source>
</evidence>
<name>A0A426XJL7_ENSVE</name>
<feature type="transmembrane region" description="Helical" evidence="16">
    <location>
        <begin position="12"/>
        <end position="30"/>
    </location>
</feature>
<dbReference type="EMBL" id="AMZH03020004">
    <property type="protein sequence ID" value="RRT39651.1"/>
    <property type="molecule type" value="Genomic_DNA"/>
</dbReference>
<evidence type="ECO:0000256" key="11">
    <source>
        <dbReference type="ARBA" id="ARBA00022989"/>
    </source>
</evidence>
<dbReference type="PROSITE" id="PS50089">
    <property type="entry name" value="ZF_RING_2"/>
    <property type="match status" value="1"/>
</dbReference>
<dbReference type="PANTHER" id="PTHR45768:SF34">
    <property type="entry name" value="RING-H2 FINGER PROTEIN ATL64"/>
    <property type="match status" value="1"/>
</dbReference>
<dbReference type="Pfam" id="PF13639">
    <property type="entry name" value="zf-RING_2"/>
    <property type="match status" value="1"/>
</dbReference>
<keyword evidence="7" id="KW-0479">Metal-binding</keyword>
<dbReference type="GO" id="GO:0061630">
    <property type="term" value="F:ubiquitin protein ligase activity"/>
    <property type="evidence" value="ECO:0007669"/>
    <property type="project" value="UniProtKB-EC"/>
</dbReference>
<dbReference type="Gene3D" id="3.30.40.10">
    <property type="entry name" value="Zinc/RING finger domain, C3HC4 (zinc finger)"/>
    <property type="match status" value="1"/>
</dbReference>
<dbReference type="CDD" id="cd16461">
    <property type="entry name" value="RING-H2_EL5-like"/>
    <property type="match status" value="1"/>
</dbReference>
<keyword evidence="6 16" id="KW-0812">Transmembrane</keyword>
<keyword evidence="9" id="KW-0833">Ubl conjugation pathway</keyword>
<evidence type="ECO:0000313" key="18">
    <source>
        <dbReference type="EMBL" id="RRT39651.1"/>
    </source>
</evidence>
<dbReference type="InterPro" id="IPR013083">
    <property type="entry name" value="Znf_RING/FYVE/PHD"/>
</dbReference>
<evidence type="ECO:0000256" key="14">
    <source>
        <dbReference type="PROSITE-ProRule" id="PRU00175"/>
    </source>
</evidence>
<evidence type="ECO:0000256" key="15">
    <source>
        <dbReference type="SAM" id="MobiDB-lite"/>
    </source>
</evidence>
<dbReference type="GO" id="GO:0016020">
    <property type="term" value="C:membrane"/>
    <property type="evidence" value="ECO:0007669"/>
    <property type="project" value="UniProtKB-SubCell"/>
</dbReference>
<keyword evidence="5" id="KW-0808">Transferase</keyword>
<sequence>PPSFSSPAPPVVAYLLLLVFRFRLLLLLRLPSFPFKGWGVVQYYIVSPPGSFASPTAPPPSRIGTSPMAEPGDQMNGGGAGGAGVVRISSQVMVTAAVFLFMVVVFVFFLYLYARRYFRPDPALRGRSRTRFVFAAADMDPAPRRGLDAAVLCSLPVTVYRAADFEEGLECAVCLCELADGEEARLLPKCGHGFHLQCIDMWFLSHSTCPLCRDPVGAEPSGSPDAGAEATEAPPPETVSEALVFPPNLLFCGVQDQANAENSSTAAVAERDGSPPEGPSTSSGTSSSKKPQEGRLVIEIPRRVVDEFSSRGTPLPSSRFPMEQTASPVTARFRSLRRLWSLGRRTAGSPCSPEVGDIERGLGGGGEGRALPPKSPANS</sequence>
<evidence type="ECO:0000256" key="9">
    <source>
        <dbReference type="ARBA" id="ARBA00022786"/>
    </source>
</evidence>
<dbReference type="PANTHER" id="PTHR45768">
    <property type="entry name" value="E3 UBIQUITIN-PROTEIN LIGASE RNF13-LIKE"/>
    <property type="match status" value="1"/>
</dbReference>
<evidence type="ECO:0000256" key="13">
    <source>
        <dbReference type="ARBA" id="ARBA00024209"/>
    </source>
</evidence>
<organism evidence="18 19">
    <name type="scientific">Ensete ventricosum</name>
    <name type="common">Abyssinian banana</name>
    <name type="synonym">Musa ensete</name>
    <dbReference type="NCBI Taxonomy" id="4639"/>
    <lineage>
        <taxon>Eukaryota</taxon>
        <taxon>Viridiplantae</taxon>
        <taxon>Streptophyta</taxon>
        <taxon>Embryophyta</taxon>
        <taxon>Tracheophyta</taxon>
        <taxon>Spermatophyta</taxon>
        <taxon>Magnoliopsida</taxon>
        <taxon>Liliopsida</taxon>
        <taxon>Zingiberales</taxon>
        <taxon>Musaceae</taxon>
        <taxon>Ensete</taxon>
    </lineage>
</organism>
<dbReference type="SMART" id="SM00184">
    <property type="entry name" value="RING"/>
    <property type="match status" value="1"/>
</dbReference>
<dbReference type="InterPro" id="IPR001841">
    <property type="entry name" value="Znf_RING"/>
</dbReference>
<dbReference type="Proteomes" id="UP000287651">
    <property type="component" value="Unassembled WGS sequence"/>
</dbReference>
<feature type="domain" description="RING-type" evidence="17">
    <location>
        <begin position="171"/>
        <end position="213"/>
    </location>
</feature>
<feature type="region of interest" description="Disordered" evidence="15">
    <location>
        <begin position="308"/>
        <end position="328"/>
    </location>
</feature>
<evidence type="ECO:0000256" key="12">
    <source>
        <dbReference type="ARBA" id="ARBA00023136"/>
    </source>
</evidence>
<comment type="subcellular location">
    <subcellularLocation>
        <location evidence="2">Membrane</location>
        <topology evidence="2">Single-pass membrane protein</topology>
    </subcellularLocation>
</comment>
<protein>
    <recommendedName>
        <fullName evidence="4">RING-type E3 ubiquitin transferase</fullName>
        <ecNumber evidence="4">2.3.2.27</ecNumber>
    </recommendedName>
</protein>
<accession>A0A426XJL7</accession>
<feature type="region of interest" description="Disordered" evidence="15">
    <location>
        <begin position="217"/>
        <end position="239"/>
    </location>
</feature>
<dbReference type="GO" id="GO:0008270">
    <property type="term" value="F:zinc ion binding"/>
    <property type="evidence" value="ECO:0007669"/>
    <property type="project" value="UniProtKB-KW"/>
</dbReference>
<feature type="non-terminal residue" evidence="18">
    <location>
        <position position="1"/>
    </location>
</feature>